<keyword evidence="4 11" id="KW-0285">Flavoprotein</keyword>
<dbReference type="AlphaFoldDB" id="A0A1Y1SEW2"/>
<evidence type="ECO:0000256" key="4">
    <source>
        <dbReference type="ARBA" id="ARBA00022630"/>
    </source>
</evidence>
<evidence type="ECO:0000313" key="13">
    <source>
        <dbReference type="EMBL" id="ORE87499.1"/>
    </source>
</evidence>
<dbReference type="InterPro" id="IPR024932">
    <property type="entry name" value="ApbE"/>
</dbReference>
<name>A0A1Y1SEW2_9GAMM</name>
<dbReference type="Proteomes" id="UP000192342">
    <property type="component" value="Unassembled WGS sequence"/>
</dbReference>
<keyword evidence="6 11" id="KW-0479">Metal-binding</keyword>
<feature type="binding site" evidence="12">
    <location>
        <position position="294"/>
    </location>
    <ligand>
        <name>Mg(2+)</name>
        <dbReference type="ChEBI" id="CHEBI:18420"/>
    </ligand>
</feature>
<dbReference type="PANTHER" id="PTHR30040:SF2">
    <property type="entry name" value="FAD:PROTEIN FMN TRANSFERASE"/>
    <property type="match status" value="1"/>
</dbReference>
<dbReference type="Gene3D" id="3.10.520.10">
    <property type="entry name" value="ApbE-like domains"/>
    <property type="match status" value="1"/>
</dbReference>
<dbReference type="GO" id="GO:0016740">
    <property type="term" value="F:transferase activity"/>
    <property type="evidence" value="ECO:0007669"/>
    <property type="project" value="UniProtKB-UniRule"/>
</dbReference>
<evidence type="ECO:0000313" key="14">
    <source>
        <dbReference type="Proteomes" id="UP000192342"/>
    </source>
</evidence>
<dbReference type="PIRSF" id="PIRSF006268">
    <property type="entry name" value="ApbE"/>
    <property type="match status" value="1"/>
</dbReference>
<comment type="cofactor">
    <cofactor evidence="12">
        <name>Mg(2+)</name>
        <dbReference type="ChEBI" id="CHEBI:18420"/>
    </cofactor>
    <cofactor evidence="12">
        <name>Mn(2+)</name>
        <dbReference type="ChEBI" id="CHEBI:29035"/>
    </cofactor>
    <text evidence="12">Magnesium. Can also use manganese.</text>
</comment>
<evidence type="ECO:0000256" key="1">
    <source>
        <dbReference type="ARBA" id="ARBA00008282"/>
    </source>
</evidence>
<feature type="binding site" evidence="12">
    <location>
        <position position="290"/>
    </location>
    <ligand>
        <name>Mg(2+)</name>
        <dbReference type="ChEBI" id="CHEBI:18420"/>
    </ligand>
</feature>
<keyword evidence="8 11" id="KW-0460">Magnesium</keyword>
<sequence length="341" mass="36672">MKQTIIGLALCAVLAWGVWQQRPEPVHNDVVHRELFALGTLIQISVAGHIEPAVMNQAQAALTDLETRWSVLGDGDLAQLNKTLQTQTSAPLPSTLQAGFAAARQLCLDSGGRFDPGVGDLVRLWGFDDEDHFRTTPPPADQLNAALQQRSSLCDSHIDPQTVVVDQVPARFDFGASAKGRAVDEVIALLQAAGIHNAIINAGGDIKVIGRRAQRAWRIGIRHPRPVDGRTMLASLQVHDGEAIFTSGDYERFFIDNGVRYHHILDPRTGLPAMGSQSATVLHSSAERADAAATALFVAGAQDAASVMQQMGVDSWLLVDANGRLHASDAMRARIPDLASQ</sequence>
<comment type="caution">
    <text evidence="13">The sequence shown here is derived from an EMBL/GenBank/DDBJ whole genome shotgun (WGS) entry which is preliminary data.</text>
</comment>
<dbReference type="Pfam" id="PF02424">
    <property type="entry name" value="ApbE"/>
    <property type="match status" value="1"/>
</dbReference>
<organism evidence="13 14">
    <name type="scientific">Oceanococcus atlanticus</name>
    <dbReference type="NCBI Taxonomy" id="1317117"/>
    <lineage>
        <taxon>Bacteria</taxon>
        <taxon>Pseudomonadati</taxon>
        <taxon>Pseudomonadota</taxon>
        <taxon>Gammaproteobacteria</taxon>
        <taxon>Chromatiales</taxon>
        <taxon>Oceanococcaceae</taxon>
        <taxon>Oceanococcus</taxon>
    </lineage>
</organism>
<proteinExistence type="inferred from homology"/>
<dbReference type="OrthoDB" id="9778595at2"/>
<dbReference type="PANTHER" id="PTHR30040">
    <property type="entry name" value="THIAMINE BIOSYNTHESIS LIPOPROTEIN APBE"/>
    <property type="match status" value="1"/>
</dbReference>
<keyword evidence="14" id="KW-1185">Reference proteome</keyword>
<accession>A0A1Y1SEW2</accession>
<comment type="similarity">
    <text evidence="1 11">Belongs to the ApbE family.</text>
</comment>
<keyword evidence="7 11" id="KW-0274">FAD</keyword>
<keyword evidence="5 11" id="KW-0808">Transferase</keyword>
<evidence type="ECO:0000256" key="2">
    <source>
        <dbReference type="ARBA" id="ARBA00011955"/>
    </source>
</evidence>
<evidence type="ECO:0000256" key="6">
    <source>
        <dbReference type="ARBA" id="ARBA00022723"/>
    </source>
</evidence>
<dbReference type="EMBL" id="AQQV01000002">
    <property type="protein sequence ID" value="ORE87499.1"/>
    <property type="molecule type" value="Genomic_DNA"/>
</dbReference>
<dbReference type="RefSeq" id="WP_083561727.1">
    <property type="nucleotide sequence ID" value="NZ_AQQV01000002.1"/>
</dbReference>
<gene>
    <name evidence="13" type="ORF">ATO7_10667</name>
</gene>
<protein>
    <recommendedName>
        <fullName evidence="3 11">FAD:protein FMN transferase</fullName>
        <ecNumber evidence="2 11">2.7.1.180</ecNumber>
    </recommendedName>
    <alternativeName>
        <fullName evidence="9 11">Flavin transferase</fullName>
    </alternativeName>
</protein>
<feature type="binding site" evidence="12">
    <location>
        <position position="176"/>
    </location>
    <ligand>
        <name>Mg(2+)</name>
        <dbReference type="ChEBI" id="CHEBI:18420"/>
    </ligand>
</feature>
<dbReference type="EC" id="2.7.1.180" evidence="2 11"/>
<comment type="catalytic activity">
    <reaction evidence="10 11">
        <text>L-threonyl-[protein] + FAD = FMN-L-threonyl-[protein] + AMP + H(+)</text>
        <dbReference type="Rhea" id="RHEA:36847"/>
        <dbReference type="Rhea" id="RHEA-COMP:11060"/>
        <dbReference type="Rhea" id="RHEA-COMP:11061"/>
        <dbReference type="ChEBI" id="CHEBI:15378"/>
        <dbReference type="ChEBI" id="CHEBI:30013"/>
        <dbReference type="ChEBI" id="CHEBI:57692"/>
        <dbReference type="ChEBI" id="CHEBI:74257"/>
        <dbReference type="ChEBI" id="CHEBI:456215"/>
        <dbReference type="EC" id="2.7.1.180"/>
    </reaction>
</comment>
<evidence type="ECO:0000256" key="7">
    <source>
        <dbReference type="ARBA" id="ARBA00022827"/>
    </source>
</evidence>
<evidence type="ECO:0000256" key="12">
    <source>
        <dbReference type="PIRSR" id="PIRSR006268-2"/>
    </source>
</evidence>
<evidence type="ECO:0000256" key="8">
    <source>
        <dbReference type="ARBA" id="ARBA00022842"/>
    </source>
</evidence>
<evidence type="ECO:0000256" key="11">
    <source>
        <dbReference type="PIRNR" id="PIRNR006268"/>
    </source>
</evidence>
<dbReference type="SUPFAM" id="SSF143631">
    <property type="entry name" value="ApbE-like"/>
    <property type="match status" value="1"/>
</dbReference>
<evidence type="ECO:0000256" key="5">
    <source>
        <dbReference type="ARBA" id="ARBA00022679"/>
    </source>
</evidence>
<dbReference type="STRING" id="1317117.ATO7_10667"/>
<reference evidence="13 14" key="1">
    <citation type="submission" date="2013-04" db="EMBL/GenBank/DDBJ databases">
        <title>Oceanococcus atlanticus 22II-S10r2 Genome Sequencing.</title>
        <authorList>
            <person name="Lai Q."/>
            <person name="Li G."/>
            <person name="Shao Z."/>
        </authorList>
    </citation>
    <scope>NUCLEOTIDE SEQUENCE [LARGE SCALE GENOMIC DNA]</scope>
    <source>
        <strain evidence="13 14">22II-S10r2</strain>
    </source>
</reference>
<evidence type="ECO:0000256" key="10">
    <source>
        <dbReference type="ARBA" id="ARBA00048540"/>
    </source>
</evidence>
<keyword evidence="13" id="KW-0449">Lipoprotein</keyword>
<evidence type="ECO:0000256" key="3">
    <source>
        <dbReference type="ARBA" id="ARBA00016337"/>
    </source>
</evidence>
<evidence type="ECO:0000256" key="9">
    <source>
        <dbReference type="ARBA" id="ARBA00031306"/>
    </source>
</evidence>
<dbReference type="InterPro" id="IPR003374">
    <property type="entry name" value="ApbE-like_sf"/>
</dbReference>
<dbReference type="GO" id="GO:0046872">
    <property type="term" value="F:metal ion binding"/>
    <property type="evidence" value="ECO:0007669"/>
    <property type="project" value="UniProtKB-UniRule"/>
</dbReference>